<accession>F2K4K2</accession>
<dbReference type="EMBL" id="CP002583">
    <property type="protein sequence ID" value="ADZ91395.1"/>
    <property type="molecule type" value="Genomic_DNA"/>
</dbReference>
<dbReference type="GO" id="GO:0016787">
    <property type="term" value="F:hydrolase activity"/>
    <property type="evidence" value="ECO:0007669"/>
    <property type="project" value="UniProtKB-KW"/>
</dbReference>
<dbReference type="PANTHER" id="PTHR43316">
    <property type="entry name" value="HYDROLASE, HALOACID DELAHOGENASE-RELATED"/>
    <property type="match status" value="1"/>
</dbReference>
<dbReference type="InterPro" id="IPR023214">
    <property type="entry name" value="HAD_sf"/>
</dbReference>
<dbReference type="SUPFAM" id="SSF56784">
    <property type="entry name" value="HAD-like"/>
    <property type="match status" value="1"/>
</dbReference>
<dbReference type="SFLD" id="SFLDG01129">
    <property type="entry name" value="C1.5:_HAD__Beta-PGM__Phosphata"/>
    <property type="match status" value="1"/>
</dbReference>
<gene>
    <name evidence="2" type="ordered locus">Marme_2152</name>
</gene>
<dbReference type="PATRIC" id="fig|717774.3.peg.2217"/>
<reference evidence="2 3" key="1">
    <citation type="journal article" date="2012" name="Stand. Genomic Sci.">
        <title>Complete genome sequence of the melanogenic marine bacterium Marinomonas mediterranea type strain (MMB-1(T)).</title>
        <authorList>
            <person name="Lucas-Elio P."/>
            <person name="Goodwin L."/>
            <person name="Woyke T."/>
            <person name="Pitluck S."/>
            <person name="Nolan M."/>
            <person name="Kyrpides N.C."/>
            <person name="Detter J.C."/>
            <person name="Copeland A."/>
            <person name="Teshima H."/>
            <person name="Bruce D."/>
            <person name="Detter C."/>
            <person name="Tapia R."/>
            <person name="Han S."/>
            <person name="Land M.L."/>
            <person name="Ivanova N."/>
            <person name="Mikhailova N."/>
            <person name="Johnston A.W."/>
            <person name="Sanchez-Amat A."/>
        </authorList>
    </citation>
    <scope>NUCLEOTIDE SEQUENCE [LARGE SCALE GENOMIC DNA]</scope>
    <source>
        <strain evidence="3">ATCC 700492 / JCM 21426 / NBRC 103028 / MMB-1</strain>
    </source>
</reference>
<dbReference type="Gene3D" id="1.10.150.240">
    <property type="entry name" value="Putative phosphatase, domain 2"/>
    <property type="match status" value="1"/>
</dbReference>
<dbReference type="Pfam" id="PF00702">
    <property type="entry name" value="Hydrolase"/>
    <property type="match status" value="1"/>
</dbReference>
<dbReference type="KEGG" id="mme:Marme_2152"/>
<dbReference type="HOGENOM" id="CLU_074041_0_0_6"/>
<dbReference type="PANTHER" id="PTHR43316:SF8">
    <property type="entry name" value="HAD FAMILY HYDROLASE"/>
    <property type="match status" value="1"/>
</dbReference>
<organism evidence="2 3">
    <name type="scientific">Marinomonas mediterranea (strain ATCC 700492 / JCM 21426 / NBRC 103028 / MMB-1)</name>
    <dbReference type="NCBI Taxonomy" id="717774"/>
    <lineage>
        <taxon>Bacteria</taxon>
        <taxon>Pseudomonadati</taxon>
        <taxon>Pseudomonadota</taxon>
        <taxon>Gammaproteobacteria</taxon>
        <taxon>Oceanospirillales</taxon>
        <taxon>Oceanospirillaceae</taxon>
        <taxon>Marinomonas</taxon>
    </lineage>
</organism>
<dbReference type="Proteomes" id="UP000001062">
    <property type="component" value="Chromosome"/>
</dbReference>
<name>F2K4K2_MARM1</name>
<protein>
    <submittedName>
        <fullName evidence="2">Haloacid dehalogenase domain protein hydrolase</fullName>
    </submittedName>
</protein>
<dbReference type="InterPro" id="IPR051540">
    <property type="entry name" value="S-2-haloacid_dehalogenase"/>
</dbReference>
<proteinExistence type="predicted"/>
<keyword evidence="3" id="KW-1185">Reference proteome</keyword>
<dbReference type="eggNOG" id="COG1011">
    <property type="taxonomic scope" value="Bacteria"/>
</dbReference>
<keyword evidence="1 2" id="KW-0378">Hydrolase</keyword>
<evidence type="ECO:0000313" key="2">
    <source>
        <dbReference type="EMBL" id="ADZ91395.1"/>
    </source>
</evidence>
<dbReference type="STRING" id="717774.Marme_2152"/>
<dbReference type="InterPro" id="IPR036412">
    <property type="entry name" value="HAD-like_sf"/>
</dbReference>
<dbReference type="Gene3D" id="3.40.50.1000">
    <property type="entry name" value="HAD superfamily/HAD-like"/>
    <property type="match status" value="1"/>
</dbReference>
<evidence type="ECO:0000313" key="3">
    <source>
        <dbReference type="Proteomes" id="UP000001062"/>
    </source>
</evidence>
<dbReference type="AlphaFoldDB" id="F2K4K2"/>
<dbReference type="RefSeq" id="WP_013661300.1">
    <property type="nucleotide sequence ID" value="NC_015276.1"/>
</dbReference>
<dbReference type="SFLD" id="SFLDS00003">
    <property type="entry name" value="Haloacid_Dehalogenase"/>
    <property type="match status" value="1"/>
</dbReference>
<sequence length="238" mass="27036">MTTITTVAFDADDTLWRNEELFTHAQQRFFDLLSPYHDQDYIKGHLERVQIENISHFGYGIKGFTLSMIETSIGLTEGRITGYEIHQIIQLAKEMVQAPVEILNGVQAALDLLKGRVQLMIITKGDLLDQEGKVARSKLAKHFDFIEVVSEKNVQTYSELLKRYQIVPSEFLMIGNSVKSDILPVLDLGANAIHVPYHSTWVHEQVDKTTLSKYDILEANGMDSAMDILMNTYQIKGF</sequence>
<dbReference type="InterPro" id="IPR023198">
    <property type="entry name" value="PGP-like_dom2"/>
</dbReference>
<evidence type="ECO:0000256" key="1">
    <source>
        <dbReference type="ARBA" id="ARBA00022801"/>
    </source>
</evidence>